<feature type="domain" description="SAM-dependent methyltransferase TRM5/TYW2-type" evidence="8">
    <location>
        <begin position="760"/>
        <end position="1019"/>
    </location>
</feature>
<dbReference type="CDD" id="cd02440">
    <property type="entry name" value="AdoMet_MTases"/>
    <property type="match status" value="1"/>
</dbReference>
<dbReference type="Gene3D" id="2.120.10.80">
    <property type="entry name" value="Kelch-type beta propeller"/>
    <property type="match status" value="1"/>
</dbReference>
<dbReference type="InterPro" id="IPR036602">
    <property type="entry name" value="tRNA_yW-synthesising-like_sf"/>
</dbReference>
<evidence type="ECO:0000256" key="4">
    <source>
        <dbReference type="ARBA" id="ARBA00022691"/>
    </source>
</evidence>
<evidence type="ECO:0000256" key="2">
    <source>
        <dbReference type="ARBA" id="ARBA00022603"/>
    </source>
</evidence>
<sequence length="1020" mass="114430">MVLEKGPNGWSDDVLDILVPYHLHDSCLGRIDKTDVVLLLYAIFSTGRHKEDERRRVAGWALQRNTKSVRHEKLLRRHSGYNYSPSLPSVLWPLADDPYYGVRFCITSMQKRIMVAVRCSIRLEVPLGQVGQIMVSPDYIQYLVGIANEKMEANRRRTDCFLHVFQEKVLPEPAKKLINSTKNVIGFITGERTVLDLEGRQGDMLHEKSVLAKDQLKSHHTQDSIVESTRCSCEAEVMLGIYESSLSAVKMTIVGEHVEKLFLWGHSAMPLIKRRMKEVVVFGGFGGIGRHTRRNYTLLLDTQSGLLKEIDTIESPTPRVGHTASILEDNLFVIGGRGGPLQIFNDVWVLNTDEYKWKLLKCTGSTFYPRHRHAAAIVGSNIYVFGGLNGDSVYSCMNVFNTETLEWSNVRINRGWPCARHSHSLAAYGPFLIMFGGYDGQKALADLYSFDTRTFLWKKMKTTGRSPSSRFSHSMFIYKNFLGIIGGCPVMQNYLQFAVLNLHNNVWFNVPINSTCKNLWIRSSTSVIHDTLVTIGGGASCYAFGSKFNFPMKICLKLLESMKDIHTSGEHEQTILKSSVEEQKSSRSSCTILPAVSSVSDSYVEADTNANRDGNAADAKNSALLIDKRYAKVVKDTLKKFGWLDLTRKAHPSLDGIHICLPVSGEFCELYQKQSSNSVNKSSDLRAEKVPLEEFSVINDSIPMVSKMISSFNTWLVIEDGSYDKKTPSTPKKIMREMVLPLLREKGLPLGLLDELPRRWERLGDLVVLPGTCFRNSIWDSIAKELWSIVAKSLGASRLARQGRILPTVTRDSTLEVLVGESGWVTHEENGIFYSFDATKCMFSSGNLSEKIRMAQLDCENEVIVDLFAGIGYFVLPFLVKGSAKFVYACEWNPHALMALHHNIHANSVSDRCSILEGDNRVTAPRGVADRVCLGLLPSSECSWSTAVKALRVEGGVLHIHGNVKDSEEKSWLEYVNKSVATFAHNDGLSWDVSAQHVERVKSYGPHIRHLVADIRCRAR</sequence>
<name>A0A2H9ZZD1_9ASPA</name>
<dbReference type="Pfam" id="PF24681">
    <property type="entry name" value="Kelch_KLHDC2_KLHL20_DRC7"/>
    <property type="match status" value="1"/>
</dbReference>
<dbReference type="EC" id="2.1.1.-" evidence="9"/>
<keyword evidence="4" id="KW-0949">S-adenosyl-L-methionine</keyword>
<protein>
    <submittedName>
        <fullName evidence="9">tRNA wybutosine-synthesizing protein 2/3/4</fullName>
        <ecNumber evidence="9">2.1.1.-</ecNumber>
    </submittedName>
</protein>
<dbReference type="InterPro" id="IPR006652">
    <property type="entry name" value="Kelch_1"/>
</dbReference>
<dbReference type="EMBL" id="KZ452270">
    <property type="protein sequence ID" value="PKA48659.1"/>
    <property type="molecule type" value="Genomic_DNA"/>
</dbReference>
<keyword evidence="10" id="KW-1185">Reference proteome</keyword>
<dbReference type="Pfam" id="PF02676">
    <property type="entry name" value="TYW3"/>
    <property type="match status" value="1"/>
</dbReference>
<dbReference type="GO" id="GO:0030488">
    <property type="term" value="P:tRNA methylation"/>
    <property type="evidence" value="ECO:0007669"/>
    <property type="project" value="TreeGrafter"/>
</dbReference>
<accession>A0A2H9ZZD1</accession>
<dbReference type="PANTHER" id="PTHR23245:SF25">
    <property type="entry name" value="TRNA WYBUTOSINE-SYNTHESIZING PROTEIN 2 HOMOLOG"/>
    <property type="match status" value="1"/>
</dbReference>
<comment type="catalytic activity">
    <reaction evidence="6">
        <text>4-demethyl-7-[(3S)-3-amino-3-carboxypropyl]wyosine(37) in tRNA(Phe) + S-adenosyl-L-methionine = 7-[(3S)-3-amino-3-carboxypropyl]wyosine(37) in tRNA(Phe) + S-adenosyl-L-homocysteine + H(+)</text>
        <dbReference type="Rhea" id="RHEA:36635"/>
        <dbReference type="Rhea" id="RHEA-COMP:10378"/>
        <dbReference type="Rhea" id="RHEA-COMP:10379"/>
        <dbReference type="ChEBI" id="CHEBI:15378"/>
        <dbReference type="ChEBI" id="CHEBI:57856"/>
        <dbReference type="ChEBI" id="CHEBI:59789"/>
        <dbReference type="ChEBI" id="CHEBI:73543"/>
        <dbReference type="ChEBI" id="CHEBI:73550"/>
        <dbReference type="EC" id="2.1.1.282"/>
    </reaction>
</comment>
<dbReference type="FunFam" id="3.40.50.150:FF:000131">
    <property type="entry name" value="tRNA wybutosine-synthesizing protein 2/3/4"/>
    <property type="match status" value="1"/>
</dbReference>
<dbReference type="GO" id="GO:0102522">
    <property type="term" value="F:tRNA 4-demethylwyosine alpha-amino-alpha-carboxypropyltransferase activity"/>
    <property type="evidence" value="ECO:0007669"/>
    <property type="project" value="UniProtKB-EC"/>
</dbReference>
<dbReference type="PROSITE" id="PS51684">
    <property type="entry name" value="SAM_MT_TRM5_TYW2"/>
    <property type="match status" value="1"/>
</dbReference>
<dbReference type="InterPro" id="IPR015915">
    <property type="entry name" value="Kelch-typ_b-propeller"/>
</dbReference>
<comment type="catalytic activity">
    <reaction evidence="7">
        <text>4-demethylwyosine(37) in tRNA(Phe) + S-adenosyl-L-methionine = 4-demethyl-7-[(3S)-3-amino-3-carboxypropyl]wyosine(37) in tRNA(Phe) + S-methyl-5'-thioadenosine + H(+)</text>
        <dbReference type="Rhea" id="RHEA:36355"/>
        <dbReference type="Rhea" id="RHEA-COMP:10164"/>
        <dbReference type="Rhea" id="RHEA-COMP:10378"/>
        <dbReference type="ChEBI" id="CHEBI:15378"/>
        <dbReference type="ChEBI" id="CHEBI:17509"/>
        <dbReference type="ChEBI" id="CHEBI:59789"/>
        <dbReference type="ChEBI" id="CHEBI:64315"/>
        <dbReference type="ChEBI" id="CHEBI:73550"/>
        <dbReference type="EC" id="2.5.1.114"/>
    </reaction>
</comment>
<keyword evidence="2 9" id="KW-0489">Methyltransferase</keyword>
<evidence type="ECO:0000256" key="3">
    <source>
        <dbReference type="ARBA" id="ARBA00022679"/>
    </source>
</evidence>
<comment type="pathway">
    <text evidence="1">tRNA modification; wybutosine-tRNA(Phe) biosynthesis.</text>
</comment>
<dbReference type="AlphaFoldDB" id="A0A2H9ZZD1"/>
<gene>
    <name evidence="9" type="ORF">AXF42_Ash018476</name>
</gene>
<dbReference type="Pfam" id="PF01344">
    <property type="entry name" value="Kelch_1"/>
    <property type="match status" value="1"/>
</dbReference>
<evidence type="ECO:0000313" key="10">
    <source>
        <dbReference type="Proteomes" id="UP000236161"/>
    </source>
</evidence>
<reference evidence="9 10" key="1">
    <citation type="journal article" date="2017" name="Nature">
        <title>The Apostasia genome and the evolution of orchids.</title>
        <authorList>
            <person name="Zhang G.Q."/>
            <person name="Liu K.W."/>
            <person name="Li Z."/>
            <person name="Lohaus R."/>
            <person name="Hsiao Y.Y."/>
            <person name="Niu S.C."/>
            <person name="Wang J.Y."/>
            <person name="Lin Y.C."/>
            <person name="Xu Q."/>
            <person name="Chen L.J."/>
            <person name="Yoshida K."/>
            <person name="Fujiwara S."/>
            <person name="Wang Z.W."/>
            <person name="Zhang Y.Q."/>
            <person name="Mitsuda N."/>
            <person name="Wang M."/>
            <person name="Liu G.H."/>
            <person name="Pecoraro L."/>
            <person name="Huang H.X."/>
            <person name="Xiao X.J."/>
            <person name="Lin M."/>
            <person name="Wu X.Y."/>
            <person name="Wu W.L."/>
            <person name="Chen Y.Y."/>
            <person name="Chang S.B."/>
            <person name="Sakamoto S."/>
            <person name="Ohme-Takagi M."/>
            <person name="Yagi M."/>
            <person name="Zeng S.J."/>
            <person name="Shen C.Y."/>
            <person name="Yeh C.M."/>
            <person name="Luo Y.B."/>
            <person name="Tsai W.C."/>
            <person name="Van de Peer Y."/>
            <person name="Liu Z.J."/>
        </authorList>
    </citation>
    <scope>NUCLEOTIDE SEQUENCE [LARGE SCALE GENOMIC DNA]</scope>
    <source>
        <strain evidence="10">cv. Shenzhen</strain>
        <tissue evidence="9">Stem</tissue>
    </source>
</reference>
<evidence type="ECO:0000256" key="7">
    <source>
        <dbReference type="ARBA" id="ARBA00049400"/>
    </source>
</evidence>
<dbReference type="InterPro" id="IPR056744">
    <property type="entry name" value="TRM5/TYW2-like_N"/>
</dbReference>
<evidence type="ECO:0000313" key="9">
    <source>
        <dbReference type="EMBL" id="PKA48659.1"/>
    </source>
</evidence>
<dbReference type="SUPFAM" id="SSF53335">
    <property type="entry name" value="S-adenosyl-L-methionine-dependent methyltransferases"/>
    <property type="match status" value="1"/>
</dbReference>
<dbReference type="GO" id="GO:0005737">
    <property type="term" value="C:cytoplasm"/>
    <property type="evidence" value="ECO:0007669"/>
    <property type="project" value="TreeGrafter"/>
</dbReference>
<dbReference type="InterPro" id="IPR029063">
    <property type="entry name" value="SAM-dependent_MTases_sf"/>
</dbReference>
<evidence type="ECO:0000256" key="5">
    <source>
        <dbReference type="ARBA" id="ARBA00022694"/>
    </source>
</evidence>
<evidence type="ECO:0000256" key="6">
    <source>
        <dbReference type="ARBA" id="ARBA00049202"/>
    </source>
</evidence>
<dbReference type="Pfam" id="PF25133">
    <property type="entry name" value="TYW2_N_2"/>
    <property type="match status" value="1"/>
</dbReference>
<dbReference type="Proteomes" id="UP000236161">
    <property type="component" value="Unassembled WGS sequence"/>
</dbReference>
<organism evidence="9 10">
    <name type="scientific">Apostasia shenzhenica</name>
    <dbReference type="NCBI Taxonomy" id="1088818"/>
    <lineage>
        <taxon>Eukaryota</taxon>
        <taxon>Viridiplantae</taxon>
        <taxon>Streptophyta</taxon>
        <taxon>Embryophyta</taxon>
        <taxon>Tracheophyta</taxon>
        <taxon>Spermatophyta</taxon>
        <taxon>Magnoliopsida</taxon>
        <taxon>Liliopsida</taxon>
        <taxon>Asparagales</taxon>
        <taxon>Orchidaceae</taxon>
        <taxon>Apostasioideae</taxon>
        <taxon>Apostasia</taxon>
    </lineage>
</organism>
<dbReference type="GO" id="GO:0008175">
    <property type="term" value="F:tRNA methyltransferase activity"/>
    <property type="evidence" value="ECO:0007669"/>
    <property type="project" value="TreeGrafter"/>
</dbReference>
<dbReference type="OrthoDB" id="263283at2759"/>
<dbReference type="Pfam" id="PF02475">
    <property type="entry name" value="TRM5-TYW2_MTfase"/>
    <property type="match status" value="1"/>
</dbReference>
<evidence type="ECO:0000256" key="1">
    <source>
        <dbReference type="ARBA" id="ARBA00004797"/>
    </source>
</evidence>
<keyword evidence="3 9" id="KW-0808">Transferase</keyword>
<dbReference type="STRING" id="1088818.A0A2H9ZZD1"/>
<dbReference type="PANTHER" id="PTHR23245">
    <property type="entry name" value="TRNA METHYLTRANSFERASE"/>
    <property type="match status" value="1"/>
</dbReference>
<dbReference type="InterPro" id="IPR003827">
    <property type="entry name" value="tRNA_yW-synthesising"/>
</dbReference>
<dbReference type="Gene3D" id="3.30.300.110">
    <property type="entry name" value="Met-10+ protein-like domains"/>
    <property type="match status" value="1"/>
</dbReference>
<dbReference type="GO" id="GO:0031591">
    <property type="term" value="P:wybutosine biosynthetic process"/>
    <property type="evidence" value="ECO:0007669"/>
    <property type="project" value="TreeGrafter"/>
</dbReference>
<dbReference type="InterPro" id="IPR030382">
    <property type="entry name" value="MeTrfase_TRM5/TYW2"/>
</dbReference>
<keyword evidence="5" id="KW-0819">tRNA processing</keyword>
<dbReference type="SUPFAM" id="SSF117281">
    <property type="entry name" value="Kelch motif"/>
    <property type="match status" value="1"/>
</dbReference>
<dbReference type="UniPathway" id="UPA00375"/>
<dbReference type="InterPro" id="IPR056743">
    <property type="entry name" value="TRM5-TYW2-like_MTfase"/>
</dbReference>
<evidence type="ECO:0000259" key="8">
    <source>
        <dbReference type="PROSITE" id="PS51684"/>
    </source>
</evidence>
<dbReference type="Gene3D" id="3.30.1960.10">
    <property type="entry name" value="tRNA wybutosine-synthesizing-like"/>
    <property type="match status" value="1"/>
</dbReference>
<dbReference type="Gene3D" id="3.40.50.150">
    <property type="entry name" value="Vaccinia Virus protein VP39"/>
    <property type="match status" value="1"/>
</dbReference>
<proteinExistence type="predicted"/>
<dbReference type="SUPFAM" id="SSF111278">
    <property type="entry name" value="SSo0622-like"/>
    <property type="match status" value="1"/>
</dbReference>